<evidence type="ECO:0000256" key="5">
    <source>
        <dbReference type="ARBA" id="ARBA00022989"/>
    </source>
</evidence>
<feature type="transmembrane region" description="Helical" evidence="9">
    <location>
        <begin position="71"/>
        <end position="93"/>
    </location>
</feature>
<feature type="region of interest" description="Disordered" evidence="8">
    <location>
        <begin position="408"/>
        <end position="447"/>
    </location>
</feature>
<dbReference type="InterPro" id="IPR044880">
    <property type="entry name" value="NCX_ion-bd_dom_sf"/>
</dbReference>
<keyword evidence="3 9" id="KW-0812">Transmembrane</keyword>
<name>A0A7S1L8V1_NEODS</name>
<feature type="transmembrane region" description="Helical" evidence="9">
    <location>
        <begin position="41"/>
        <end position="59"/>
    </location>
</feature>
<feature type="transmembrane region" description="Helical" evidence="9">
    <location>
        <begin position="113"/>
        <end position="137"/>
    </location>
</feature>
<feature type="transmembrane region" description="Helical" evidence="9">
    <location>
        <begin position="179"/>
        <end position="202"/>
    </location>
</feature>
<dbReference type="PROSITE" id="PS50222">
    <property type="entry name" value="EF_HAND_2"/>
    <property type="match status" value="2"/>
</dbReference>
<reference evidence="11" key="1">
    <citation type="submission" date="2021-01" db="EMBL/GenBank/DDBJ databases">
        <authorList>
            <person name="Corre E."/>
            <person name="Pelletier E."/>
            <person name="Niang G."/>
            <person name="Scheremetjew M."/>
            <person name="Finn R."/>
            <person name="Kale V."/>
            <person name="Holt S."/>
            <person name="Cochrane G."/>
            <person name="Meng A."/>
            <person name="Brown T."/>
            <person name="Cohen L."/>
        </authorList>
    </citation>
    <scope>NUCLEOTIDE SEQUENCE</scope>
    <source>
        <strain evidence="11">CCAP 1951/1</strain>
    </source>
</reference>
<proteinExistence type="predicted"/>
<comment type="subcellular location">
    <subcellularLocation>
        <location evidence="1">Endomembrane system</location>
        <topology evidence="1">Multi-pass membrane protein</topology>
    </subcellularLocation>
</comment>
<feature type="domain" description="EF-hand" evidence="10">
    <location>
        <begin position="325"/>
        <end position="351"/>
    </location>
</feature>
<evidence type="ECO:0000256" key="4">
    <source>
        <dbReference type="ARBA" id="ARBA00022837"/>
    </source>
</evidence>
<dbReference type="PANTHER" id="PTHR31503:SF36">
    <property type="entry name" value="SODIUM_CALCIUM EXCHANGER MEMBRANE REGION DOMAIN-CONTAINING PROTEIN"/>
    <property type="match status" value="1"/>
</dbReference>
<dbReference type="InterPro" id="IPR004837">
    <property type="entry name" value="NaCa_Exmemb"/>
</dbReference>
<dbReference type="GO" id="GO:0005774">
    <property type="term" value="C:vacuolar membrane"/>
    <property type="evidence" value="ECO:0007669"/>
    <property type="project" value="UniProtKB-ARBA"/>
</dbReference>
<evidence type="ECO:0000256" key="2">
    <source>
        <dbReference type="ARBA" id="ARBA00022448"/>
    </source>
</evidence>
<accession>A0A7S1L8V1</accession>
<dbReference type="EMBL" id="HBGF01007917">
    <property type="protein sequence ID" value="CAD9097581.1"/>
    <property type="molecule type" value="Transcribed_RNA"/>
</dbReference>
<evidence type="ECO:0000313" key="11">
    <source>
        <dbReference type="EMBL" id="CAD9097581.1"/>
    </source>
</evidence>
<evidence type="ECO:0000256" key="9">
    <source>
        <dbReference type="SAM" id="Phobius"/>
    </source>
</evidence>
<dbReference type="AlphaFoldDB" id="A0A7S1L8V1"/>
<evidence type="ECO:0000259" key="10">
    <source>
        <dbReference type="PROSITE" id="PS50222"/>
    </source>
</evidence>
<dbReference type="InterPro" id="IPR004713">
    <property type="entry name" value="CaH_exchang"/>
</dbReference>
<dbReference type="PROSITE" id="PS00018">
    <property type="entry name" value="EF_HAND_1"/>
    <property type="match status" value="1"/>
</dbReference>
<sequence length="612" mass="65850">MQQVVAAAGNLGAAVTTNVTVPSETFLEKIFIDVAALPNDGYGFCQLAFLGVAYAYVLMQGANLIKDGSEMLLLIPSWSGIVGSIVLPVLGAVPDGAIVLFSGMGPDAQQQLGVGMGALAGSTIMLLTVPWMLSVWAGRVNLDSDGRGNYVRPRGAGSEWSKLTPGKIRGTGVNVGPSIIHAAIVMGVTLIPFFVIQIPSMAVGKCSTKHQDDDNECKTPRVAAIIAGVMTILLFFFYLYDQKRQADNDDDVVTEGKTDRQRKMALDSGLMSLKGIFAQHQSSVVHDLQASPSTGEYMKLQEDPAAMTGAQLADPKFRRFLKPYFKKFDHDQSGGIEKSELKLLLESLGEKPTVQEVDSIFAQIDTDNSGSINFDEFVVAMQRVLAAVAAGDDNPFALSSAVATSETVNDTNTEVSRTENDDGVAAADDDEDEEEEEMPEDLAHLSPEEQQKRILQRSFMLMGLGTVIVVLFSDPMVGVLSKLGTMTHIPPFYVSFVLAPLVSNGSELIAAYAYAGKKTEKSMTIALATLVGSSAMNNTFCLAIFLFLVAGKNLKWVFTAEVTSIVLVEVAMLALIFVCRTTYKTWTAAVVIALYPVSLLIVWFMENVAGLD</sequence>
<gene>
    <name evidence="11" type="ORF">NDES1114_LOCUS5369</name>
</gene>
<evidence type="ECO:0000256" key="6">
    <source>
        <dbReference type="ARBA" id="ARBA00023065"/>
    </source>
</evidence>
<feature type="transmembrane region" description="Helical" evidence="9">
    <location>
        <begin position="556"/>
        <end position="579"/>
    </location>
</feature>
<keyword evidence="7 9" id="KW-0472">Membrane</keyword>
<dbReference type="GO" id="GO:0006874">
    <property type="term" value="P:intracellular calcium ion homeostasis"/>
    <property type="evidence" value="ECO:0007669"/>
    <property type="project" value="TreeGrafter"/>
</dbReference>
<dbReference type="GO" id="GO:0015369">
    <property type="term" value="F:calcium:proton antiporter activity"/>
    <property type="evidence" value="ECO:0007669"/>
    <property type="project" value="TreeGrafter"/>
</dbReference>
<dbReference type="InterPro" id="IPR011992">
    <property type="entry name" value="EF-hand-dom_pair"/>
</dbReference>
<keyword evidence="4" id="KW-0106">Calcium</keyword>
<feature type="transmembrane region" description="Helical" evidence="9">
    <location>
        <begin position="459"/>
        <end position="480"/>
    </location>
</feature>
<dbReference type="PANTHER" id="PTHR31503">
    <property type="entry name" value="VACUOLAR CALCIUM ION TRANSPORTER"/>
    <property type="match status" value="1"/>
</dbReference>
<evidence type="ECO:0000256" key="3">
    <source>
        <dbReference type="ARBA" id="ARBA00022692"/>
    </source>
</evidence>
<organism evidence="11">
    <name type="scientific">Neobodo designis</name>
    <name type="common">Flagellated protozoan</name>
    <name type="synonym">Bodo designis</name>
    <dbReference type="NCBI Taxonomy" id="312471"/>
    <lineage>
        <taxon>Eukaryota</taxon>
        <taxon>Discoba</taxon>
        <taxon>Euglenozoa</taxon>
        <taxon>Kinetoplastea</taxon>
        <taxon>Metakinetoplastina</taxon>
        <taxon>Neobodonida</taxon>
        <taxon>Neobodo</taxon>
    </lineage>
</organism>
<keyword evidence="5 9" id="KW-1133">Transmembrane helix</keyword>
<keyword evidence="2" id="KW-0813">Transport</keyword>
<dbReference type="GO" id="GO:0012505">
    <property type="term" value="C:endomembrane system"/>
    <property type="evidence" value="ECO:0007669"/>
    <property type="project" value="UniProtKB-SubCell"/>
</dbReference>
<protein>
    <recommendedName>
        <fullName evidence="10">EF-hand domain-containing protein</fullName>
    </recommendedName>
</protein>
<dbReference type="SMART" id="SM00054">
    <property type="entry name" value="EFh"/>
    <property type="match status" value="2"/>
</dbReference>
<dbReference type="InterPro" id="IPR002048">
    <property type="entry name" value="EF_hand_dom"/>
</dbReference>
<feature type="transmembrane region" description="Helical" evidence="9">
    <location>
        <begin position="527"/>
        <end position="550"/>
    </location>
</feature>
<evidence type="ECO:0000256" key="1">
    <source>
        <dbReference type="ARBA" id="ARBA00004127"/>
    </source>
</evidence>
<dbReference type="InterPro" id="IPR018247">
    <property type="entry name" value="EF_Hand_1_Ca_BS"/>
</dbReference>
<dbReference type="Gene3D" id="1.20.1420.30">
    <property type="entry name" value="NCX, central ion-binding region"/>
    <property type="match status" value="1"/>
</dbReference>
<feature type="transmembrane region" description="Helical" evidence="9">
    <location>
        <begin position="222"/>
        <end position="240"/>
    </location>
</feature>
<dbReference type="Pfam" id="PF01699">
    <property type="entry name" value="Na_Ca_ex"/>
    <property type="match status" value="1"/>
</dbReference>
<dbReference type="Gene3D" id="1.10.238.10">
    <property type="entry name" value="EF-hand"/>
    <property type="match status" value="1"/>
</dbReference>
<evidence type="ECO:0000256" key="7">
    <source>
        <dbReference type="ARBA" id="ARBA00023136"/>
    </source>
</evidence>
<dbReference type="Pfam" id="PF13499">
    <property type="entry name" value="EF-hand_7"/>
    <property type="match status" value="1"/>
</dbReference>
<dbReference type="GO" id="GO:0005509">
    <property type="term" value="F:calcium ion binding"/>
    <property type="evidence" value="ECO:0007669"/>
    <property type="project" value="InterPro"/>
</dbReference>
<dbReference type="CDD" id="cd00051">
    <property type="entry name" value="EFh"/>
    <property type="match status" value="1"/>
</dbReference>
<feature type="transmembrane region" description="Helical" evidence="9">
    <location>
        <begin position="586"/>
        <end position="605"/>
    </location>
</feature>
<feature type="domain" description="EF-hand" evidence="10">
    <location>
        <begin position="352"/>
        <end position="387"/>
    </location>
</feature>
<evidence type="ECO:0000256" key="8">
    <source>
        <dbReference type="SAM" id="MobiDB-lite"/>
    </source>
</evidence>
<feature type="transmembrane region" description="Helical" evidence="9">
    <location>
        <begin position="492"/>
        <end position="515"/>
    </location>
</feature>
<feature type="compositionally biased region" description="Acidic residues" evidence="8">
    <location>
        <begin position="427"/>
        <end position="440"/>
    </location>
</feature>
<keyword evidence="6" id="KW-0406">Ion transport</keyword>
<dbReference type="SUPFAM" id="SSF47473">
    <property type="entry name" value="EF-hand"/>
    <property type="match status" value="1"/>
</dbReference>